<dbReference type="PANTHER" id="PTHR21089:SF1">
    <property type="entry name" value="BIFUNCTIONAL 3-DEHYDROQUINATE DEHYDRATASE_SHIKIMATE DEHYDROGENASE, CHLOROPLASTIC"/>
    <property type="match status" value="1"/>
</dbReference>
<accession>A0A7X0IV65</accession>
<evidence type="ECO:0000259" key="5">
    <source>
        <dbReference type="Pfam" id="PF18317"/>
    </source>
</evidence>
<name>A0A7X0IV65_9HYPH</name>
<dbReference type="InterPro" id="IPR036291">
    <property type="entry name" value="NAD(P)-bd_dom_sf"/>
</dbReference>
<dbReference type="Pfam" id="PF18317">
    <property type="entry name" value="SDH_C"/>
    <property type="match status" value="1"/>
</dbReference>
<evidence type="ECO:0000313" key="7">
    <source>
        <dbReference type="Proteomes" id="UP000565576"/>
    </source>
</evidence>
<comment type="pathway">
    <text evidence="1">Metabolic intermediate biosynthesis; chorismate biosynthesis; chorismate from D-erythrose 4-phosphate and phosphoenolpyruvate: step 4/7.</text>
</comment>
<dbReference type="GO" id="GO:0050661">
    <property type="term" value="F:NADP binding"/>
    <property type="evidence" value="ECO:0007669"/>
    <property type="project" value="TreeGrafter"/>
</dbReference>
<evidence type="ECO:0000256" key="3">
    <source>
        <dbReference type="ARBA" id="ARBA00023141"/>
    </source>
</evidence>
<evidence type="ECO:0000313" key="6">
    <source>
        <dbReference type="EMBL" id="MBB6487811.1"/>
    </source>
</evidence>
<sequence length="292" mass="31258">MNTQAAMVPRQLHVGLIGAGIGRSLTPAMHMREGGHCGLSYRYDLIDLDVRNLTVSDLPTLVDEAEAQGFAGLNITHPCKQAAVPLVDELSPDAETLKSINTIVFQGKRRIGHNTDWWGFAESFRRGLAGVSLGRVVQLGAGGAGVAVAHAVAQMGAHSVEIFDLDPVRAQALVDQLQPAHGACRFSVGRDLAGALNVADGLVHATPTGMAAHPGLPLDAQLLSDRLWVAEIVYFPIETELVKRARQTGCRVLDGGGMAVFQAVKAFELFTGMRPNAERMMQHFDSLRTKPA</sequence>
<organism evidence="6 7">
    <name type="scientific">Rhizobium lusitanum</name>
    <dbReference type="NCBI Taxonomy" id="293958"/>
    <lineage>
        <taxon>Bacteria</taxon>
        <taxon>Pseudomonadati</taxon>
        <taxon>Pseudomonadota</taxon>
        <taxon>Alphaproteobacteria</taxon>
        <taxon>Hyphomicrobiales</taxon>
        <taxon>Rhizobiaceae</taxon>
        <taxon>Rhizobium/Agrobacterium group</taxon>
        <taxon>Rhizobium</taxon>
    </lineage>
</organism>
<dbReference type="GO" id="GO:0009423">
    <property type="term" value="P:chorismate biosynthetic process"/>
    <property type="evidence" value="ECO:0007669"/>
    <property type="project" value="TreeGrafter"/>
</dbReference>
<dbReference type="AlphaFoldDB" id="A0A7X0IV65"/>
<feature type="domain" description="SDH C-terminal" evidence="5">
    <location>
        <begin position="257"/>
        <end position="282"/>
    </location>
</feature>
<dbReference type="Gene3D" id="3.40.50.720">
    <property type="entry name" value="NAD(P)-binding Rossmann-like Domain"/>
    <property type="match status" value="1"/>
</dbReference>
<feature type="domain" description="Shikimate dehydrogenase substrate binding N-terminal" evidence="4">
    <location>
        <begin position="16"/>
        <end position="103"/>
    </location>
</feature>
<dbReference type="NCBIfam" id="NF009201">
    <property type="entry name" value="PRK12549.1"/>
    <property type="match status" value="1"/>
</dbReference>
<gene>
    <name evidence="6" type="ORF">GGD46_005121</name>
</gene>
<dbReference type="Proteomes" id="UP000565576">
    <property type="component" value="Unassembled WGS sequence"/>
</dbReference>
<keyword evidence="3" id="KW-0057">Aromatic amino acid biosynthesis</keyword>
<dbReference type="GO" id="GO:0019632">
    <property type="term" value="P:shikimate metabolic process"/>
    <property type="evidence" value="ECO:0007669"/>
    <property type="project" value="TreeGrafter"/>
</dbReference>
<dbReference type="GO" id="GO:0005829">
    <property type="term" value="C:cytosol"/>
    <property type="evidence" value="ECO:0007669"/>
    <property type="project" value="TreeGrafter"/>
</dbReference>
<dbReference type="Pfam" id="PF08501">
    <property type="entry name" value="Shikimate_dh_N"/>
    <property type="match status" value="1"/>
</dbReference>
<comment type="caution">
    <text evidence="6">The sequence shown here is derived from an EMBL/GenBank/DDBJ whole genome shotgun (WGS) entry which is preliminary data.</text>
</comment>
<dbReference type="GO" id="GO:0004764">
    <property type="term" value="F:shikimate 3-dehydrogenase (NADP+) activity"/>
    <property type="evidence" value="ECO:0007669"/>
    <property type="project" value="UniProtKB-EC"/>
</dbReference>
<dbReference type="PANTHER" id="PTHR21089">
    <property type="entry name" value="SHIKIMATE DEHYDROGENASE"/>
    <property type="match status" value="1"/>
</dbReference>
<proteinExistence type="predicted"/>
<dbReference type="SUPFAM" id="SSF51735">
    <property type="entry name" value="NAD(P)-binding Rossmann-fold domains"/>
    <property type="match status" value="1"/>
</dbReference>
<dbReference type="GO" id="GO:0009073">
    <property type="term" value="P:aromatic amino acid family biosynthetic process"/>
    <property type="evidence" value="ECO:0007669"/>
    <property type="project" value="UniProtKB-KW"/>
</dbReference>
<dbReference type="CDD" id="cd01065">
    <property type="entry name" value="NAD_bind_Shikimate_DH"/>
    <property type="match status" value="1"/>
</dbReference>
<dbReference type="Gene3D" id="3.40.50.10860">
    <property type="entry name" value="Leucine Dehydrogenase, chain A, domain 1"/>
    <property type="match status" value="1"/>
</dbReference>
<keyword evidence="2 6" id="KW-0560">Oxidoreductase</keyword>
<dbReference type="EMBL" id="JACHBG010000016">
    <property type="protein sequence ID" value="MBB6487811.1"/>
    <property type="molecule type" value="Genomic_DNA"/>
</dbReference>
<reference evidence="6 7" key="1">
    <citation type="submission" date="2020-08" db="EMBL/GenBank/DDBJ databases">
        <title>Genomic Encyclopedia of Type Strains, Phase IV (KMG-V): Genome sequencing to study the core and pangenomes of soil and plant-associated prokaryotes.</title>
        <authorList>
            <person name="Whitman W."/>
        </authorList>
    </citation>
    <scope>NUCLEOTIDE SEQUENCE [LARGE SCALE GENOMIC DNA]</scope>
    <source>
        <strain evidence="6 7">SEMIA 4060</strain>
    </source>
</reference>
<dbReference type="RefSeq" id="WP_246806464.1">
    <property type="nucleotide sequence ID" value="NZ_JACHBG010000016.1"/>
</dbReference>
<dbReference type="InterPro" id="IPR022893">
    <property type="entry name" value="Shikimate_DH_fam"/>
</dbReference>
<keyword evidence="3" id="KW-0028">Amino-acid biosynthesis</keyword>
<protein>
    <submittedName>
        <fullName evidence="6">Shikimate dehydrogenase</fullName>
        <ecNumber evidence="6">1.1.1.25</ecNumber>
    </submittedName>
</protein>
<evidence type="ECO:0000259" key="4">
    <source>
        <dbReference type="Pfam" id="PF08501"/>
    </source>
</evidence>
<evidence type="ECO:0000256" key="2">
    <source>
        <dbReference type="ARBA" id="ARBA00023002"/>
    </source>
</evidence>
<dbReference type="EC" id="1.1.1.25" evidence="6"/>
<dbReference type="InterPro" id="IPR041121">
    <property type="entry name" value="SDH_C"/>
</dbReference>
<dbReference type="SUPFAM" id="SSF53223">
    <property type="entry name" value="Aminoacid dehydrogenase-like, N-terminal domain"/>
    <property type="match status" value="1"/>
</dbReference>
<dbReference type="InterPro" id="IPR013708">
    <property type="entry name" value="Shikimate_DH-bd_N"/>
</dbReference>
<evidence type="ECO:0000256" key="1">
    <source>
        <dbReference type="ARBA" id="ARBA00004871"/>
    </source>
</evidence>
<dbReference type="InterPro" id="IPR046346">
    <property type="entry name" value="Aminoacid_DH-like_N_sf"/>
</dbReference>